<protein>
    <submittedName>
        <fullName evidence="1">Uncharacterized protein</fullName>
    </submittedName>
</protein>
<sequence>MPAMAPSTTSSSKSASFDVSTLFVADKEARNGAAAALASQSKNEGAAFFGAIGLPAAIVKALNDKKSPETRQAACELISTLCEQGATQQLECYIVSSESGSVLPSLLEAFADKTPAVATAALTAVKTFVQSMNPWATAVILPALLEQVKTAGKWQVKTGSLAVIDDMVKSAPEQMAKQMPQIVPVMADAVWDTKSDVKKAAKSTLQKSTALVSNKDVEKFIPALIKALCNPVEEVPKTIQLLSATTFVSEVDAPTLSLMAPLLSRGLDERPTSTKRKVAVITDNMAKLVDNEYTVRPFIPKMLPGLIKISETIADPEARGVVNRAIKTLREVANIPEGDGSNLPPLKIAEGQALVVNFIAEYKKAGASTLPESDNAALKYAGVLAAGLVNAHNYDQNTWESTLNPYLSMALPGYDSLPVVRELLQKKAEEEGQDERVFDDEEEGEDLCNCTFSLAYGAKILLNTATLRLKRGHRYGLCGRNGSGKSTLMNAIVNGQVEGFPDKSVVRTFYVQHDIDGSEAEISVVDWVLADKRLLATPSEIVATLQEVGFDDEKQKVPIGALSGGWKMKLALARAILFKADILLLDEPTNHLDVVNVTWLIDYLTSLTNCTSIIVSHDSDFLNRSVTDILHLNRFKIKRYPGNLEDFVRMVPEAKSYYTLEAAEEYKFKLPNPPMLDGVKTKEKSLLKMRKVNFQYPGSPIQQLYDISLQVSLSSRVAILGPNGSGKSTLVKLLTGETEPNGPGGSAPGEVWKHPNLVIGYVAQHAFHHIDHHLDMTPLDYMLWRYQTGEDLEELQKANRQLTEEEMQKMKEGGNVIVEGVKRVIDELVARKKLKQSYEYEVSFKGMSSTENIWLSRDELISRGFEKKIMELDTREAQRLGMMRPLVRKEIEQHFADFGLEAEFVSHNTMRGLSGGQKVKVVLGAATWRRPHVICLDEPTNYLDRESLAALIEALKEFDGGVLVITHNREFSESICSEVWAMRDGRLEASGHNWLEGQGTTKIEKKEDEEDTFDAMGNKVAKVEKKKKLSSADQRKAKKDRIARRKRGEEVFTDEEL</sequence>
<proteinExistence type="predicted"/>
<dbReference type="Proteomes" id="UP001227268">
    <property type="component" value="Unassembled WGS sequence"/>
</dbReference>
<dbReference type="EMBL" id="JASBWT010000004">
    <property type="protein sequence ID" value="KAJ9105512.1"/>
    <property type="molecule type" value="Genomic_DNA"/>
</dbReference>
<accession>A0ACC2W4F1</accession>
<evidence type="ECO:0000313" key="1">
    <source>
        <dbReference type="EMBL" id="KAJ9105512.1"/>
    </source>
</evidence>
<evidence type="ECO:0000313" key="2">
    <source>
        <dbReference type="Proteomes" id="UP001227268"/>
    </source>
</evidence>
<gene>
    <name evidence="1" type="ORF">QFC21_001883</name>
</gene>
<reference evidence="1" key="1">
    <citation type="submission" date="2023-04" db="EMBL/GenBank/DDBJ databases">
        <title>Draft Genome sequencing of Naganishia species isolated from polar environments using Oxford Nanopore Technology.</title>
        <authorList>
            <person name="Leo P."/>
            <person name="Venkateswaran K."/>
        </authorList>
    </citation>
    <scope>NUCLEOTIDE SEQUENCE</scope>
    <source>
        <strain evidence="1">MNA-CCFEE 5423</strain>
    </source>
</reference>
<comment type="caution">
    <text evidence="1">The sequence shown here is derived from an EMBL/GenBank/DDBJ whole genome shotgun (WGS) entry which is preliminary data.</text>
</comment>
<keyword evidence="2" id="KW-1185">Reference proteome</keyword>
<organism evidence="1 2">
    <name type="scientific">Naganishia friedmannii</name>
    <dbReference type="NCBI Taxonomy" id="89922"/>
    <lineage>
        <taxon>Eukaryota</taxon>
        <taxon>Fungi</taxon>
        <taxon>Dikarya</taxon>
        <taxon>Basidiomycota</taxon>
        <taxon>Agaricomycotina</taxon>
        <taxon>Tremellomycetes</taxon>
        <taxon>Filobasidiales</taxon>
        <taxon>Filobasidiaceae</taxon>
        <taxon>Naganishia</taxon>
    </lineage>
</organism>
<name>A0ACC2W4F1_9TREE</name>